<dbReference type="Gene3D" id="2.20.28.30">
    <property type="entry name" value="RNA polymerase ii, chain L"/>
    <property type="match status" value="1"/>
</dbReference>
<feature type="domain" description="Putative regulatory protein FmdB zinc ribbon" evidence="2">
    <location>
        <begin position="2"/>
        <end position="42"/>
    </location>
</feature>
<gene>
    <name evidence="3" type="ORF">METZ01_LOCUS1076</name>
</gene>
<protein>
    <recommendedName>
        <fullName evidence="2">Putative regulatory protein FmdB zinc ribbon domain-containing protein</fullName>
    </recommendedName>
</protein>
<feature type="region of interest" description="Disordered" evidence="1">
    <location>
        <begin position="64"/>
        <end position="112"/>
    </location>
</feature>
<dbReference type="PANTHER" id="PTHR34404:SF2">
    <property type="entry name" value="CONSERVED SERINE RICH PROTEIN"/>
    <property type="match status" value="1"/>
</dbReference>
<dbReference type="AlphaFoldDB" id="A0A381N0U7"/>
<feature type="non-terminal residue" evidence="3">
    <location>
        <position position="1"/>
    </location>
</feature>
<evidence type="ECO:0000259" key="2">
    <source>
        <dbReference type="SMART" id="SM00834"/>
    </source>
</evidence>
<dbReference type="EMBL" id="UINC01000057">
    <property type="protein sequence ID" value="SUZ48222.1"/>
    <property type="molecule type" value="Genomic_DNA"/>
</dbReference>
<dbReference type="PANTHER" id="PTHR34404">
    <property type="entry name" value="REGULATORY PROTEIN, FMDB FAMILY"/>
    <property type="match status" value="1"/>
</dbReference>
<name>A0A381N0U7_9ZZZZ</name>
<dbReference type="Pfam" id="PF09723">
    <property type="entry name" value="Zn_ribbon_8"/>
    <property type="match status" value="1"/>
</dbReference>
<evidence type="ECO:0000256" key="1">
    <source>
        <dbReference type="SAM" id="MobiDB-lite"/>
    </source>
</evidence>
<accession>A0A381N0U7</accession>
<dbReference type="InterPro" id="IPR013429">
    <property type="entry name" value="Regulatory_FmdB_Zinc_ribbon"/>
</dbReference>
<proteinExistence type="predicted"/>
<reference evidence="3" key="1">
    <citation type="submission" date="2018-05" db="EMBL/GenBank/DDBJ databases">
        <authorList>
            <person name="Lanie J.A."/>
            <person name="Ng W.-L."/>
            <person name="Kazmierczak K.M."/>
            <person name="Andrzejewski T.M."/>
            <person name="Davidsen T.M."/>
            <person name="Wayne K.J."/>
            <person name="Tettelin H."/>
            <person name="Glass J.I."/>
            <person name="Rusch D."/>
            <person name="Podicherti R."/>
            <person name="Tsui H.-C.T."/>
            <person name="Winkler M.E."/>
        </authorList>
    </citation>
    <scope>NUCLEOTIDE SEQUENCE</scope>
</reference>
<feature type="compositionally biased region" description="Basic and acidic residues" evidence="1">
    <location>
        <begin position="67"/>
        <end position="105"/>
    </location>
</feature>
<sequence>VPIYEYVCQNCNHTFDELQKIRDIPLIKCPDCEKSELKRLISAPRFRLKGEGWYETDFKKKNQRNILKNDNESSKKEETKKKKPLETKKSENKSSEKIKSNESKPKKSGKNR</sequence>
<dbReference type="NCBIfam" id="TIGR02605">
    <property type="entry name" value="CxxC_CxxC_SSSS"/>
    <property type="match status" value="1"/>
</dbReference>
<evidence type="ECO:0000313" key="3">
    <source>
        <dbReference type="EMBL" id="SUZ48222.1"/>
    </source>
</evidence>
<dbReference type="SMART" id="SM00834">
    <property type="entry name" value="CxxC_CXXC_SSSS"/>
    <property type="match status" value="1"/>
</dbReference>
<organism evidence="3">
    <name type="scientific">marine metagenome</name>
    <dbReference type="NCBI Taxonomy" id="408172"/>
    <lineage>
        <taxon>unclassified sequences</taxon>
        <taxon>metagenomes</taxon>
        <taxon>ecological metagenomes</taxon>
    </lineage>
</organism>